<feature type="region of interest" description="Disordered" evidence="1">
    <location>
        <begin position="865"/>
        <end position="906"/>
    </location>
</feature>
<dbReference type="EMBL" id="BTRK01000002">
    <property type="protein sequence ID" value="GMR36874.1"/>
    <property type="molecule type" value="Genomic_DNA"/>
</dbReference>
<dbReference type="SUPFAM" id="SSF48371">
    <property type="entry name" value="ARM repeat"/>
    <property type="match status" value="1"/>
</dbReference>
<feature type="non-terminal residue" evidence="2">
    <location>
        <position position="1"/>
    </location>
</feature>
<proteinExistence type="predicted"/>
<reference evidence="3" key="1">
    <citation type="submission" date="2022-10" db="EMBL/GenBank/DDBJ databases">
        <title>Genome assembly of Pristionchus species.</title>
        <authorList>
            <person name="Yoshida K."/>
            <person name="Sommer R.J."/>
        </authorList>
    </citation>
    <scope>NUCLEOTIDE SEQUENCE [LARGE SCALE GENOMIC DNA]</scope>
    <source>
        <strain evidence="3">RS5460</strain>
    </source>
</reference>
<gene>
    <name evidence="2" type="ORF">PMAYCL1PPCAC_07069</name>
</gene>
<dbReference type="Proteomes" id="UP001328107">
    <property type="component" value="Unassembled WGS sequence"/>
</dbReference>
<dbReference type="PANTHER" id="PTHR14418:SF5">
    <property type="entry name" value="CONDENSIN COMPLEX SUBUNIT 3"/>
    <property type="match status" value="1"/>
</dbReference>
<evidence type="ECO:0000313" key="2">
    <source>
        <dbReference type="EMBL" id="GMR36874.1"/>
    </source>
</evidence>
<comment type="caution">
    <text evidence="2">The sequence shown here is derived from an EMBL/GenBank/DDBJ whole genome shotgun (WGS) entry which is preliminary data.</text>
</comment>
<feature type="compositionally biased region" description="Basic and acidic residues" evidence="1">
    <location>
        <begin position="865"/>
        <end position="879"/>
    </location>
</feature>
<keyword evidence="3" id="KW-1185">Reference proteome</keyword>
<protein>
    <submittedName>
        <fullName evidence="2">Uncharacterized protein</fullName>
    </submittedName>
</protein>
<name>A0AAN5CC46_9BILA</name>
<sequence length="906" mass="103675">RMDDSFGEELFGDCEPSEVLSGDEVKPITDNFADVLERILKGCMTTSKFSEMDVSALGEAVFKRYESNWTSGAELILSFLVEVAEMEWYDNSKSAIRLFATVAIRMMREKELDAMWRVIQTHCDETCFCVLEDIRLHGCLVMAECLRIVNEIVESERESQPSELNDLRSFDCEGTQTAKLYNLIPRALIERWAKVLSQRRLDKSSAVRAVGVSAVSALPHSNLPDYEGREFIPNDLIIESLRDVDVKVREAAIKALSILSVDHIEETMNRLRSEEKPEIRRLLAAKLIQEVHVMSYSEDQRASLLSFLYNNSDRILSRMARERLIPKWEEEQDGDSALNSLFNPSDEGALRIYISTLFADDLKKSASSWEFVEIMKEENPEMLCLDNWEKSVTSLSASELSYGVLLLECTLSVLSQKGEVSSCLSRLAPSLADVCRSMKKVSVSWLSGSEAERQEEKLMVRVLKLVALFDRFDSDGMLEWESFLRYLIISPEVKPSKILIQVCMDQLIGVFGNEKAKMEEMRRWAVGEMENLLFEGEKATEDDSLKWRCSLILHSLVKGCHSIDEKIADLTARLMDETFVSEWDMQRELNCIIISIVGCANKDFLDETKILMLKKSLEIDVESVKIACLRGLVDLISVHSPPVMANLMFPDWEEEVISRETKMYQLFDGYVDPTNKSTLSQIALQCTLRLLHDWCPPCPVSIYNLLLFTTRENEGERAALENAIMEEMKRRVEMSRPFRMMVAHSMYCLIERQKGENAYKCSIMSTLMKSMLILKNKREEEEKDEETIDFEEWLIPMIILDAIIEDPESSLNRALVNSLGCMKNDEGGNGHDMVVKKMETAIDRLAIYDEKSTSKSLVKILEKMDGRRASKRKGGWDNKRGRKRVKKEEDHDGTQSETRTAEDDIH</sequence>
<dbReference type="GO" id="GO:0000793">
    <property type="term" value="C:condensed chromosome"/>
    <property type="evidence" value="ECO:0007669"/>
    <property type="project" value="TreeGrafter"/>
</dbReference>
<organism evidence="2 3">
    <name type="scientific">Pristionchus mayeri</name>
    <dbReference type="NCBI Taxonomy" id="1317129"/>
    <lineage>
        <taxon>Eukaryota</taxon>
        <taxon>Metazoa</taxon>
        <taxon>Ecdysozoa</taxon>
        <taxon>Nematoda</taxon>
        <taxon>Chromadorea</taxon>
        <taxon>Rhabditida</taxon>
        <taxon>Rhabditina</taxon>
        <taxon>Diplogasteromorpha</taxon>
        <taxon>Diplogasteroidea</taxon>
        <taxon>Neodiplogasteridae</taxon>
        <taxon>Pristionchus</taxon>
    </lineage>
</organism>
<accession>A0AAN5CC46</accession>
<dbReference type="InterPro" id="IPR016024">
    <property type="entry name" value="ARM-type_fold"/>
</dbReference>
<evidence type="ECO:0000313" key="3">
    <source>
        <dbReference type="Proteomes" id="UP001328107"/>
    </source>
</evidence>
<dbReference type="GO" id="GO:0007076">
    <property type="term" value="P:mitotic chromosome condensation"/>
    <property type="evidence" value="ECO:0007669"/>
    <property type="project" value="InterPro"/>
</dbReference>
<dbReference type="InterPro" id="IPR027165">
    <property type="entry name" value="CND3"/>
</dbReference>
<feature type="compositionally biased region" description="Basic and acidic residues" evidence="1">
    <location>
        <begin position="886"/>
        <end position="906"/>
    </location>
</feature>
<dbReference type="AlphaFoldDB" id="A0AAN5CC46"/>
<evidence type="ECO:0000256" key="1">
    <source>
        <dbReference type="SAM" id="MobiDB-lite"/>
    </source>
</evidence>
<dbReference type="GO" id="GO:0000796">
    <property type="term" value="C:condensin complex"/>
    <property type="evidence" value="ECO:0007669"/>
    <property type="project" value="InterPro"/>
</dbReference>
<dbReference type="PANTHER" id="PTHR14418">
    <property type="entry name" value="CONDENSIN COMPLEX SUBUNIT 3-RELATED"/>
    <property type="match status" value="1"/>
</dbReference>